<dbReference type="Proteomes" id="UP000553193">
    <property type="component" value="Unassembled WGS sequence"/>
</dbReference>
<sequence>MPFDDDAPKPRMEGGWFRWDQPLASVKREWVDGNAHLNMGYYMVAFDLQTDRVWTPLGLGNALRRVDMGTFAAEAWLDYQREMTEGMPIGCDSMVVSFDEKRLLMKHRMFHFTEGWVSSENELLYLCMDMTARRVGKWPQYVLDGFAKVATGEPTRRVTLRKRGS</sequence>
<evidence type="ECO:0000313" key="2">
    <source>
        <dbReference type="Proteomes" id="UP000553193"/>
    </source>
</evidence>
<dbReference type="Pfam" id="PF13279">
    <property type="entry name" value="4HBT_2"/>
    <property type="match status" value="1"/>
</dbReference>
<keyword evidence="2" id="KW-1185">Reference proteome</keyword>
<comment type="caution">
    <text evidence="1">The sequence shown here is derived from an EMBL/GenBank/DDBJ whole genome shotgun (WGS) entry which is preliminary data.</text>
</comment>
<evidence type="ECO:0000313" key="1">
    <source>
        <dbReference type="EMBL" id="MBB3898727.1"/>
    </source>
</evidence>
<protein>
    <submittedName>
        <fullName evidence="1">Acyl-CoA thioester hydrolase</fullName>
        <ecNumber evidence="1">3.1.2.-</ecNumber>
    </submittedName>
</protein>
<dbReference type="Gene3D" id="3.10.129.10">
    <property type="entry name" value="Hotdog Thioesterase"/>
    <property type="match status" value="1"/>
</dbReference>
<dbReference type="RefSeq" id="WP_184383821.1">
    <property type="nucleotide sequence ID" value="NZ_JACIDJ010000003.1"/>
</dbReference>
<dbReference type="SUPFAM" id="SSF54637">
    <property type="entry name" value="Thioesterase/thiol ester dehydrase-isomerase"/>
    <property type="match status" value="1"/>
</dbReference>
<gene>
    <name evidence="1" type="ORF">GGQ83_002170</name>
</gene>
<accession>A0A840ACA8</accession>
<name>A0A840ACA8_9PROT</name>
<dbReference type="InterPro" id="IPR029069">
    <property type="entry name" value="HotDog_dom_sf"/>
</dbReference>
<reference evidence="1 2" key="1">
    <citation type="submission" date="2020-08" db="EMBL/GenBank/DDBJ databases">
        <title>Genomic Encyclopedia of Type Strains, Phase IV (KMG-IV): sequencing the most valuable type-strain genomes for metagenomic binning, comparative biology and taxonomic classification.</title>
        <authorList>
            <person name="Goeker M."/>
        </authorList>
    </citation>
    <scope>NUCLEOTIDE SEQUENCE [LARGE SCALE GENOMIC DNA]</scope>
    <source>
        <strain evidence="1 2">DSM 19979</strain>
    </source>
</reference>
<dbReference type="AlphaFoldDB" id="A0A840ACA8"/>
<organism evidence="1 2">
    <name type="scientific">Roseococcus suduntuyensis</name>
    <dbReference type="NCBI Taxonomy" id="455361"/>
    <lineage>
        <taxon>Bacteria</taxon>
        <taxon>Pseudomonadati</taxon>
        <taxon>Pseudomonadota</taxon>
        <taxon>Alphaproteobacteria</taxon>
        <taxon>Acetobacterales</taxon>
        <taxon>Roseomonadaceae</taxon>
        <taxon>Roseococcus</taxon>
    </lineage>
</organism>
<dbReference type="GO" id="GO:0016787">
    <property type="term" value="F:hydrolase activity"/>
    <property type="evidence" value="ECO:0007669"/>
    <property type="project" value="UniProtKB-KW"/>
</dbReference>
<keyword evidence="1" id="KW-0378">Hydrolase</keyword>
<dbReference type="EMBL" id="JACIDJ010000003">
    <property type="protein sequence ID" value="MBB3898727.1"/>
    <property type="molecule type" value="Genomic_DNA"/>
</dbReference>
<proteinExistence type="predicted"/>
<dbReference type="EC" id="3.1.2.-" evidence="1"/>